<reference evidence="2" key="1">
    <citation type="journal article" date="2020" name="bioRxiv">
        <title>Chromosome-level reference genome of the European wasp spider Argiope bruennichi: a resource for studies on range expansion and evolutionary adaptation.</title>
        <authorList>
            <person name="Sheffer M.M."/>
            <person name="Hoppe A."/>
            <person name="Krehenwinkel H."/>
            <person name="Uhl G."/>
            <person name="Kuss A.W."/>
            <person name="Jensen L."/>
            <person name="Jensen C."/>
            <person name="Gillespie R.G."/>
            <person name="Hoff K.J."/>
            <person name="Prost S."/>
        </authorList>
    </citation>
    <scope>NUCLEOTIDE SEQUENCE</scope>
</reference>
<dbReference type="InterPro" id="IPR045864">
    <property type="entry name" value="aa-tRNA-synth_II/BPL/LPL"/>
</dbReference>
<dbReference type="AlphaFoldDB" id="A0A8T0FCQ6"/>
<dbReference type="Pfam" id="PF01411">
    <property type="entry name" value="tRNA-synt_2c"/>
    <property type="match status" value="1"/>
</dbReference>
<organism evidence="2 3">
    <name type="scientific">Argiope bruennichi</name>
    <name type="common">Wasp spider</name>
    <name type="synonym">Aranea bruennichi</name>
    <dbReference type="NCBI Taxonomy" id="94029"/>
    <lineage>
        <taxon>Eukaryota</taxon>
        <taxon>Metazoa</taxon>
        <taxon>Ecdysozoa</taxon>
        <taxon>Arthropoda</taxon>
        <taxon>Chelicerata</taxon>
        <taxon>Arachnida</taxon>
        <taxon>Araneae</taxon>
        <taxon>Araneomorphae</taxon>
        <taxon>Entelegynae</taxon>
        <taxon>Araneoidea</taxon>
        <taxon>Araneidae</taxon>
        <taxon>Argiope</taxon>
    </lineage>
</organism>
<proteinExistence type="predicted"/>
<keyword evidence="2" id="KW-0436">Ligase</keyword>
<reference evidence="2" key="2">
    <citation type="submission" date="2020-06" db="EMBL/GenBank/DDBJ databases">
        <authorList>
            <person name="Sheffer M."/>
        </authorList>
    </citation>
    <scope>NUCLEOTIDE SEQUENCE</scope>
</reference>
<name>A0A8T0FCQ6_ARGBR</name>
<dbReference type="InterPro" id="IPR050058">
    <property type="entry name" value="Ala-tRNA_ligase"/>
</dbReference>
<dbReference type="SUPFAM" id="SSF55681">
    <property type="entry name" value="Class II aaRS and biotin synthetases"/>
    <property type="match status" value="1"/>
</dbReference>
<gene>
    <name evidence="2" type="ORF">HNY73_008729</name>
</gene>
<protein>
    <submittedName>
        <fullName evidence="2">Alanine--tRNA ligase like protein</fullName>
    </submittedName>
</protein>
<keyword evidence="3" id="KW-1185">Reference proteome</keyword>
<dbReference type="Proteomes" id="UP000807504">
    <property type="component" value="Unassembled WGS sequence"/>
</dbReference>
<evidence type="ECO:0000313" key="2">
    <source>
        <dbReference type="EMBL" id="KAF8787100.1"/>
    </source>
</evidence>
<sequence length="110" mass="12267">MARITNIGLDDEEDGSYGGLNEQEDHIFLSYDTFFFPAIGQSFRFASHTGVLTRYPETNSLPEERILPFGMKDNFWEMGETGPCGPCSEIHYDRIGGRDASNLVNADVPA</sequence>
<dbReference type="InterPro" id="IPR018164">
    <property type="entry name" value="Ala-tRNA-synth_IIc_N"/>
</dbReference>
<dbReference type="EMBL" id="JABXBU010000015">
    <property type="protein sequence ID" value="KAF8787100.1"/>
    <property type="molecule type" value="Genomic_DNA"/>
</dbReference>
<feature type="domain" description="Alanyl-tRNA synthetase class IIc N-terminal" evidence="1">
    <location>
        <begin position="56"/>
        <end position="107"/>
    </location>
</feature>
<evidence type="ECO:0000259" key="1">
    <source>
        <dbReference type="Pfam" id="PF01411"/>
    </source>
</evidence>
<accession>A0A8T0FCQ6</accession>
<dbReference type="PANTHER" id="PTHR11777:SF9">
    <property type="entry name" value="ALANINE--TRNA LIGASE, CYTOPLASMIC"/>
    <property type="match status" value="1"/>
</dbReference>
<dbReference type="GO" id="GO:0002161">
    <property type="term" value="F:aminoacyl-tRNA deacylase activity"/>
    <property type="evidence" value="ECO:0007669"/>
    <property type="project" value="TreeGrafter"/>
</dbReference>
<dbReference type="GO" id="GO:0005524">
    <property type="term" value="F:ATP binding"/>
    <property type="evidence" value="ECO:0007669"/>
    <property type="project" value="InterPro"/>
</dbReference>
<evidence type="ECO:0000313" key="3">
    <source>
        <dbReference type="Proteomes" id="UP000807504"/>
    </source>
</evidence>
<dbReference type="PANTHER" id="PTHR11777">
    <property type="entry name" value="ALANYL-TRNA SYNTHETASE"/>
    <property type="match status" value="1"/>
</dbReference>
<dbReference type="Gene3D" id="3.30.930.10">
    <property type="entry name" value="Bira Bifunctional Protein, Domain 2"/>
    <property type="match status" value="1"/>
</dbReference>
<comment type="caution">
    <text evidence="2">The sequence shown here is derived from an EMBL/GenBank/DDBJ whole genome shotgun (WGS) entry which is preliminary data.</text>
</comment>
<dbReference type="GO" id="GO:0006419">
    <property type="term" value="P:alanyl-tRNA aminoacylation"/>
    <property type="evidence" value="ECO:0007669"/>
    <property type="project" value="InterPro"/>
</dbReference>
<dbReference type="GO" id="GO:0005739">
    <property type="term" value="C:mitochondrion"/>
    <property type="evidence" value="ECO:0007669"/>
    <property type="project" value="TreeGrafter"/>
</dbReference>
<dbReference type="GO" id="GO:0004813">
    <property type="term" value="F:alanine-tRNA ligase activity"/>
    <property type="evidence" value="ECO:0007669"/>
    <property type="project" value="InterPro"/>
</dbReference>